<dbReference type="Proteomes" id="UP000887013">
    <property type="component" value="Unassembled WGS sequence"/>
</dbReference>
<dbReference type="AlphaFoldDB" id="A0A8X6MXZ7"/>
<accession>A0A8X6MXZ7</accession>
<keyword evidence="2" id="KW-1185">Reference proteome</keyword>
<organism evidence="1 2">
    <name type="scientific">Nephila pilipes</name>
    <name type="common">Giant wood spider</name>
    <name type="synonym">Nephila maculata</name>
    <dbReference type="NCBI Taxonomy" id="299642"/>
    <lineage>
        <taxon>Eukaryota</taxon>
        <taxon>Metazoa</taxon>
        <taxon>Ecdysozoa</taxon>
        <taxon>Arthropoda</taxon>
        <taxon>Chelicerata</taxon>
        <taxon>Arachnida</taxon>
        <taxon>Araneae</taxon>
        <taxon>Araneomorphae</taxon>
        <taxon>Entelegynae</taxon>
        <taxon>Araneoidea</taxon>
        <taxon>Nephilidae</taxon>
        <taxon>Nephila</taxon>
    </lineage>
</organism>
<proteinExistence type="predicted"/>
<evidence type="ECO:0000313" key="2">
    <source>
        <dbReference type="Proteomes" id="UP000887013"/>
    </source>
</evidence>
<reference evidence="1" key="1">
    <citation type="submission" date="2020-08" db="EMBL/GenBank/DDBJ databases">
        <title>Multicomponent nature underlies the extraordinary mechanical properties of spider dragline silk.</title>
        <authorList>
            <person name="Kono N."/>
            <person name="Nakamura H."/>
            <person name="Mori M."/>
            <person name="Yoshida Y."/>
            <person name="Ohtoshi R."/>
            <person name="Malay A.D."/>
            <person name="Moran D.A.P."/>
            <person name="Tomita M."/>
            <person name="Numata K."/>
            <person name="Arakawa K."/>
        </authorList>
    </citation>
    <scope>NUCLEOTIDE SEQUENCE</scope>
</reference>
<evidence type="ECO:0000313" key="1">
    <source>
        <dbReference type="EMBL" id="GFS83021.1"/>
    </source>
</evidence>
<gene>
    <name evidence="1" type="ORF">NPIL_492021</name>
</gene>
<comment type="caution">
    <text evidence="1">The sequence shown here is derived from an EMBL/GenBank/DDBJ whole genome shotgun (WGS) entry which is preliminary data.</text>
</comment>
<dbReference type="EMBL" id="BMAW01003328">
    <property type="protein sequence ID" value="GFS83021.1"/>
    <property type="molecule type" value="Genomic_DNA"/>
</dbReference>
<sequence>MLRLLSVSALQWRTTTYKNSFSVIGLATDEICRFCQVYNVDGDHLQNYTKLDNLPVDISDRYVLEGRDALFGFGELGAKDEMSRKWMVWGDVIVWPLLRILWDHLYKQERRWI</sequence>
<protein>
    <submittedName>
        <fullName evidence="1">Uncharacterized protein</fullName>
    </submittedName>
</protein>
<name>A0A8X6MXZ7_NEPPI</name>